<reference evidence="1 2" key="1">
    <citation type="submission" date="2023-05" db="EMBL/GenBank/DDBJ databases">
        <title>Genome sequence of Pinibacter sp. MAH-24.</title>
        <authorList>
            <person name="Huq M.A."/>
        </authorList>
    </citation>
    <scope>NUCLEOTIDE SEQUENCE [LARGE SCALE GENOMIC DNA]</scope>
    <source>
        <strain evidence="1 2">MAH-24</strain>
    </source>
</reference>
<comment type="caution">
    <text evidence="1">The sequence shown here is derived from an EMBL/GenBank/DDBJ whole genome shotgun (WGS) entry which is preliminary data.</text>
</comment>
<gene>
    <name evidence="1" type="ORF">QJ048_00990</name>
</gene>
<evidence type="ECO:0000313" key="1">
    <source>
        <dbReference type="EMBL" id="MDI3318322.1"/>
    </source>
</evidence>
<protein>
    <recommendedName>
        <fullName evidence="3">VCBS repeat-containing protein</fullName>
    </recommendedName>
</protein>
<dbReference type="RefSeq" id="WP_282332442.1">
    <property type="nucleotide sequence ID" value="NZ_JASBRG010000001.1"/>
</dbReference>
<dbReference type="Proteomes" id="UP001226434">
    <property type="component" value="Unassembled WGS sequence"/>
</dbReference>
<organism evidence="1 2">
    <name type="scientific">Pinibacter soli</name>
    <dbReference type="NCBI Taxonomy" id="3044211"/>
    <lineage>
        <taxon>Bacteria</taxon>
        <taxon>Pseudomonadati</taxon>
        <taxon>Bacteroidota</taxon>
        <taxon>Chitinophagia</taxon>
        <taxon>Chitinophagales</taxon>
        <taxon>Chitinophagaceae</taxon>
        <taxon>Pinibacter</taxon>
    </lineage>
</organism>
<sequence length="208" mass="23876">MKLLTLLILLLVTISTFSQINLTKLGAQNLPKHLKYEGHIINAVKWLDRLGLNYVITSETGEIPTKGKDNDGLRDAYLYAYHYVVKNDSTKLVWRIYDFSDGCVVDLNVYFVDKTFAVTDLDNNGLAEVWVMYKNSCHGDVSPVPTKIIMYEGNKKYALRGESKVQLSGKDYYGGTYKLDDNFKNGKAAFRQYAENLWNKHILETWNR</sequence>
<proteinExistence type="predicted"/>
<evidence type="ECO:0000313" key="2">
    <source>
        <dbReference type="Proteomes" id="UP001226434"/>
    </source>
</evidence>
<accession>A0ABT6R6Y6</accession>
<evidence type="ECO:0008006" key="3">
    <source>
        <dbReference type="Google" id="ProtNLM"/>
    </source>
</evidence>
<dbReference type="NCBIfam" id="NF046077">
    <property type="entry name" value="LPS_M949_RS01915"/>
    <property type="match status" value="1"/>
</dbReference>
<name>A0ABT6R6Y6_9BACT</name>
<dbReference type="InterPro" id="IPR058148">
    <property type="entry name" value="M949_RS01915-like_dom"/>
</dbReference>
<dbReference type="EMBL" id="JASBRG010000001">
    <property type="protein sequence ID" value="MDI3318322.1"/>
    <property type="molecule type" value="Genomic_DNA"/>
</dbReference>
<keyword evidence="2" id="KW-1185">Reference proteome</keyword>